<accession>A0A3B0TI03</accession>
<keyword evidence="1" id="KW-1133">Transmembrane helix</keyword>
<keyword evidence="1" id="KW-0472">Membrane</keyword>
<proteinExistence type="predicted"/>
<protein>
    <submittedName>
        <fullName evidence="2">Uncharacterized protein</fullName>
    </submittedName>
</protein>
<dbReference type="AlphaFoldDB" id="A0A3B0TI03"/>
<feature type="transmembrane region" description="Helical" evidence="1">
    <location>
        <begin position="41"/>
        <end position="58"/>
    </location>
</feature>
<keyword evidence="1" id="KW-0812">Transmembrane</keyword>
<evidence type="ECO:0000313" key="2">
    <source>
        <dbReference type="EMBL" id="VAW08284.1"/>
    </source>
</evidence>
<evidence type="ECO:0000256" key="1">
    <source>
        <dbReference type="SAM" id="Phobius"/>
    </source>
</evidence>
<reference evidence="2" key="1">
    <citation type="submission" date="2018-06" db="EMBL/GenBank/DDBJ databases">
        <authorList>
            <person name="Zhirakovskaya E."/>
        </authorList>
    </citation>
    <scope>NUCLEOTIDE SEQUENCE</scope>
</reference>
<organism evidence="2">
    <name type="scientific">hydrothermal vent metagenome</name>
    <dbReference type="NCBI Taxonomy" id="652676"/>
    <lineage>
        <taxon>unclassified sequences</taxon>
        <taxon>metagenomes</taxon>
        <taxon>ecological metagenomes</taxon>
    </lineage>
</organism>
<name>A0A3B0TI03_9ZZZZ</name>
<dbReference type="EMBL" id="UOEK01000455">
    <property type="protein sequence ID" value="VAW08284.1"/>
    <property type="molecule type" value="Genomic_DNA"/>
</dbReference>
<gene>
    <name evidence="2" type="ORF">MNBD_ACTINO02-1884</name>
</gene>
<sequence length="163" mass="17418">MTDRRGIEIDPSVAEAAAIPEDLNANAVGVYTVPNTDRRRWAGLVYLVAAAGVALGISQGLPSGMWLIAGLFLAIGVHHVASGWDLRVREGEALDLANKVVGFGVGHASAQLTFQGFRARPIWNVLVFSADEPPTQRALVRINALNAEVIEHYAEPVPEGELT</sequence>